<accession>A0A6C0HSX5</accession>
<dbReference type="AlphaFoldDB" id="A0A6C0HSX5"/>
<organism evidence="1">
    <name type="scientific">viral metagenome</name>
    <dbReference type="NCBI Taxonomy" id="1070528"/>
    <lineage>
        <taxon>unclassified sequences</taxon>
        <taxon>metagenomes</taxon>
        <taxon>organismal metagenomes</taxon>
    </lineage>
</organism>
<proteinExistence type="predicted"/>
<name>A0A6C0HSX5_9ZZZZ</name>
<evidence type="ECO:0000313" key="1">
    <source>
        <dbReference type="EMBL" id="QHT83490.1"/>
    </source>
</evidence>
<sequence length="76" mass="9009">MDIFVVIIFRLCKDPYYGYNEHLHSMYLTYEDAKIFVDSLMKDNKKYDGRSGKPFIRIINMKVGSELKNVFFDSSL</sequence>
<dbReference type="EMBL" id="MN740010">
    <property type="protein sequence ID" value="QHT83490.1"/>
    <property type="molecule type" value="Genomic_DNA"/>
</dbReference>
<reference evidence="1" key="1">
    <citation type="journal article" date="2020" name="Nature">
        <title>Giant virus diversity and host interactions through global metagenomics.</title>
        <authorList>
            <person name="Schulz F."/>
            <person name="Roux S."/>
            <person name="Paez-Espino D."/>
            <person name="Jungbluth S."/>
            <person name="Walsh D.A."/>
            <person name="Denef V.J."/>
            <person name="McMahon K.D."/>
            <person name="Konstantinidis K.T."/>
            <person name="Eloe-Fadrosh E.A."/>
            <person name="Kyrpides N.C."/>
            <person name="Woyke T."/>
        </authorList>
    </citation>
    <scope>NUCLEOTIDE SEQUENCE</scope>
    <source>
        <strain evidence="1">GVMAG-M-3300023184-168</strain>
    </source>
</reference>
<protein>
    <submittedName>
        <fullName evidence="1">Uncharacterized protein</fullName>
    </submittedName>
</protein>